<dbReference type="InterPro" id="IPR030678">
    <property type="entry name" value="Peptide/Ni-bd"/>
</dbReference>
<dbReference type="Gene3D" id="3.90.76.10">
    <property type="entry name" value="Dipeptide-binding Protein, Domain 1"/>
    <property type="match status" value="1"/>
</dbReference>
<dbReference type="Pfam" id="PF00496">
    <property type="entry name" value="SBP_bac_5"/>
    <property type="match status" value="1"/>
</dbReference>
<dbReference type="GO" id="GO:1904680">
    <property type="term" value="F:peptide transmembrane transporter activity"/>
    <property type="evidence" value="ECO:0007669"/>
    <property type="project" value="TreeGrafter"/>
</dbReference>
<dbReference type="EMBL" id="BMIB01000002">
    <property type="protein sequence ID" value="GGH67683.1"/>
    <property type="molecule type" value="Genomic_DNA"/>
</dbReference>
<dbReference type="SUPFAM" id="SSF53850">
    <property type="entry name" value="Periplasmic binding protein-like II"/>
    <property type="match status" value="1"/>
</dbReference>
<keyword evidence="3" id="KW-0813">Transport</keyword>
<comment type="caution">
    <text evidence="6">The sequence shown here is derived from an EMBL/GenBank/DDBJ whole genome shotgun (WGS) entry which is preliminary data.</text>
</comment>
<evidence type="ECO:0000256" key="1">
    <source>
        <dbReference type="ARBA" id="ARBA00004196"/>
    </source>
</evidence>
<gene>
    <name evidence="6" type="ORF">GCM10011379_23220</name>
</gene>
<name>A0A917IXE1_9BACT</name>
<evidence type="ECO:0000313" key="7">
    <source>
        <dbReference type="Proteomes" id="UP000627292"/>
    </source>
</evidence>
<evidence type="ECO:0000256" key="3">
    <source>
        <dbReference type="ARBA" id="ARBA00022448"/>
    </source>
</evidence>
<dbReference type="GO" id="GO:0030288">
    <property type="term" value="C:outer membrane-bounded periplasmic space"/>
    <property type="evidence" value="ECO:0007669"/>
    <property type="project" value="UniProtKB-ARBA"/>
</dbReference>
<proteinExistence type="inferred from homology"/>
<sequence>MLAGCKGGDATNKQVFFYNEATGIATLDPAFAKNQSIMWATHQLYNTLVEVDSNGSIAPSLALRWDISPDRLLYTFHLRQDVFFHDNEVFAGGRGRRMTAQDVVYSLQRITDKTTASSGAWIFNNRIAEQGFTAVDDSTFCLRLLQPFHPILGILSMQYCSVIPREVVDHYGRDFRRHPCGTGPFRFKFWVEGQSLVLEKNPQYWEKDSIGKQLPYLDAVHVSFYDNRATEFLQFRQGRLSFINDIEPSFKDEVLTKTGTLRPQWKDKILLHKHAYLATEYFGILTDEENPLLKGSPLRSKAIRQAINYAIDRRKLMMYLRNSIGLPAEAGMVPGGLPSQNEQLVKGYPYNPAKARELLKQAGLGNAATWPVTKLLTIPVYADMASFVARELDEVGINVQVEVVQKSLLLELTSHSNALFFRGSWIADYPDAENFMTLFYSKNPAPPNYTRYKNPAFDRLYEAALRETNDSLRYILYRQMDQLVIDDAPVVPLFYDMVIHLVNPDVHNMQPNALNLLELRRVYIQNPS</sequence>
<keyword evidence="7" id="KW-1185">Reference proteome</keyword>
<comment type="subcellular location">
    <subcellularLocation>
        <location evidence="1">Cell envelope</location>
    </subcellularLocation>
</comment>
<evidence type="ECO:0000259" key="5">
    <source>
        <dbReference type="Pfam" id="PF00496"/>
    </source>
</evidence>
<accession>A0A917IXE1</accession>
<evidence type="ECO:0000256" key="2">
    <source>
        <dbReference type="ARBA" id="ARBA00005695"/>
    </source>
</evidence>
<dbReference type="PANTHER" id="PTHR30290:SF10">
    <property type="entry name" value="PERIPLASMIC OLIGOPEPTIDE-BINDING PROTEIN-RELATED"/>
    <property type="match status" value="1"/>
</dbReference>
<dbReference type="PIRSF" id="PIRSF002741">
    <property type="entry name" value="MppA"/>
    <property type="match status" value="1"/>
</dbReference>
<dbReference type="GO" id="GO:0015833">
    <property type="term" value="P:peptide transport"/>
    <property type="evidence" value="ECO:0007669"/>
    <property type="project" value="TreeGrafter"/>
</dbReference>
<protein>
    <submittedName>
        <fullName evidence="6">Peptide ABC transporter substrate-binding protein</fullName>
    </submittedName>
</protein>
<feature type="domain" description="Solute-binding protein family 5" evidence="5">
    <location>
        <begin position="57"/>
        <end position="444"/>
    </location>
</feature>
<dbReference type="CDD" id="cd00995">
    <property type="entry name" value="PBP2_NikA_DppA_OppA_like"/>
    <property type="match status" value="1"/>
</dbReference>
<dbReference type="InterPro" id="IPR039424">
    <property type="entry name" value="SBP_5"/>
</dbReference>
<dbReference type="AlphaFoldDB" id="A0A917IXE1"/>
<dbReference type="InterPro" id="IPR000914">
    <property type="entry name" value="SBP_5_dom"/>
</dbReference>
<dbReference type="Gene3D" id="3.10.105.10">
    <property type="entry name" value="Dipeptide-binding Protein, Domain 3"/>
    <property type="match status" value="1"/>
</dbReference>
<evidence type="ECO:0000256" key="4">
    <source>
        <dbReference type="ARBA" id="ARBA00022729"/>
    </source>
</evidence>
<dbReference type="GO" id="GO:0043190">
    <property type="term" value="C:ATP-binding cassette (ABC) transporter complex"/>
    <property type="evidence" value="ECO:0007669"/>
    <property type="project" value="InterPro"/>
</dbReference>
<reference evidence="6" key="2">
    <citation type="submission" date="2020-09" db="EMBL/GenBank/DDBJ databases">
        <authorList>
            <person name="Sun Q."/>
            <person name="Zhou Y."/>
        </authorList>
    </citation>
    <scope>NUCLEOTIDE SEQUENCE</scope>
    <source>
        <strain evidence="6">CGMCC 1.15290</strain>
    </source>
</reference>
<reference evidence="6" key="1">
    <citation type="journal article" date="2014" name="Int. J. Syst. Evol. Microbiol.">
        <title>Complete genome sequence of Corynebacterium casei LMG S-19264T (=DSM 44701T), isolated from a smear-ripened cheese.</title>
        <authorList>
            <consortium name="US DOE Joint Genome Institute (JGI-PGF)"/>
            <person name="Walter F."/>
            <person name="Albersmeier A."/>
            <person name="Kalinowski J."/>
            <person name="Ruckert C."/>
        </authorList>
    </citation>
    <scope>NUCLEOTIDE SEQUENCE</scope>
    <source>
        <strain evidence="6">CGMCC 1.15290</strain>
    </source>
</reference>
<comment type="similarity">
    <text evidence="2">Belongs to the bacterial solute-binding protein 5 family.</text>
</comment>
<organism evidence="6 7">
    <name type="scientific">Filimonas zeae</name>
    <dbReference type="NCBI Taxonomy" id="1737353"/>
    <lineage>
        <taxon>Bacteria</taxon>
        <taxon>Pseudomonadati</taxon>
        <taxon>Bacteroidota</taxon>
        <taxon>Chitinophagia</taxon>
        <taxon>Chitinophagales</taxon>
        <taxon>Chitinophagaceae</taxon>
        <taxon>Filimonas</taxon>
    </lineage>
</organism>
<dbReference type="Gene3D" id="3.40.190.10">
    <property type="entry name" value="Periplasmic binding protein-like II"/>
    <property type="match status" value="1"/>
</dbReference>
<dbReference type="PANTHER" id="PTHR30290">
    <property type="entry name" value="PERIPLASMIC BINDING COMPONENT OF ABC TRANSPORTER"/>
    <property type="match status" value="1"/>
</dbReference>
<keyword evidence="4" id="KW-0732">Signal</keyword>
<dbReference type="Proteomes" id="UP000627292">
    <property type="component" value="Unassembled WGS sequence"/>
</dbReference>
<evidence type="ECO:0000313" key="6">
    <source>
        <dbReference type="EMBL" id="GGH67683.1"/>
    </source>
</evidence>